<dbReference type="InterPro" id="IPR024370">
    <property type="entry name" value="PBP_domain"/>
</dbReference>
<dbReference type="InterPro" id="IPR011862">
    <property type="entry name" value="Phos-bd"/>
</dbReference>
<dbReference type="NCBIfam" id="TIGR02136">
    <property type="entry name" value="ptsS_2"/>
    <property type="match status" value="1"/>
</dbReference>
<dbReference type="Gene3D" id="3.40.190.10">
    <property type="entry name" value="Periplasmic binding protein-like II"/>
    <property type="match status" value="2"/>
</dbReference>
<evidence type="ECO:0000256" key="1">
    <source>
        <dbReference type="ARBA" id="ARBA00022448"/>
    </source>
</evidence>
<reference evidence="4" key="1">
    <citation type="submission" date="2018-06" db="EMBL/GenBank/DDBJ databases">
        <authorList>
            <person name="Zhirakovskaya E."/>
        </authorList>
    </citation>
    <scope>NUCLEOTIDE SEQUENCE</scope>
</reference>
<dbReference type="SUPFAM" id="SSF53850">
    <property type="entry name" value="Periplasmic binding protein-like II"/>
    <property type="match status" value="1"/>
</dbReference>
<keyword evidence="1" id="KW-0813">Transport</keyword>
<keyword evidence="2" id="KW-0732">Signal</keyword>
<protein>
    <submittedName>
        <fullName evidence="4">Phosphate ABC transporter, periplasmic phosphate-binding protein PstS (TC 3.A.1.7.1)</fullName>
    </submittedName>
</protein>
<accession>A0A3B1C1C4</accession>
<organism evidence="4">
    <name type="scientific">hydrothermal vent metagenome</name>
    <dbReference type="NCBI Taxonomy" id="652676"/>
    <lineage>
        <taxon>unclassified sequences</taxon>
        <taxon>metagenomes</taxon>
        <taxon>ecological metagenomes</taxon>
    </lineage>
</organism>
<evidence type="ECO:0000313" key="4">
    <source>
        <dbReference type="EMBL" id="VAX20541.1"/>
    </source>
</evidence>
<feature type="domain" description="PBP" evidence="3">
    <location>
        <begin position="23"/>
        <end position="275"/>
    </location>
</feature>
<evidence type="ECO:0000256" key="2">
    <source>
        <dbReference type="ARBA" id="ARBA00022729"/>
    </source>
</evidence>
<dbReference type="InterPro" id="IPR050811">
    <property type="entry name" value="Phosphate_ABC_transporter"/>
</dbReference>
<dbReference type="EMBL" id="UOGC01000106">
    <property type="protein sequence ID" value="VAX20541.1"/>
    <property type="molecule type" value="Genomic_DNA"/>
</dbReference>
<gene>
    <name evidence="4" type="ORF">MNBD_NITROSPINAE01-1865</name>
</gene>
<dbReference type="GO" id="GO:0042301">
    <property type="term" value="F:phosphate ion binding"/>
    <property type="evidence" value="ECO:0007669"/>
    <property type="project" value="InterPro"/>
</dbReference>
<dbReference type="Pfam" id="PF12849">
    <property type="entry name" value="PBP_like_2"/>
    <property type="match status" value="1"/>
</dbReference>
<dbReference type="PANTHER" id="PTHR30570">
    <property type="entry name" value="PERIPLASMIC PHOSPHATE BINDING COMPONENT OF PHOSPHATE ABC TRANSPORTER"/>
    <property type="match status" value="1"/>
</dbReference>
<sequence>MKKFLALGLLVTLVFSSGIAKAQSDQKLRGTVKIDGSSNVFLVTEAVAEEFLHEAPRVRVTVGVSGTGGGFKKFLAGETDISDASRPIKPKELSVAKEKGIEFIELPVAYDGLSVVVNAQNNFVDYLTVEELRKIWQPGSSVKLWSDVRPAWPAKPIRLYGPGTDSGTFDYFTKVINGKAQASRPDYTASADPNVLVQGIAGDKNSLGYFGHAYYKENKNKLNLVPIDAGEGPVAPSATTINDGSYKPLSRPIFIYVRVKSLASAAVQKFVHFYIKNAGQLAQEVGYVPLSDNVYSIAQEMITNKTAGSVFSKKEIEGKSMEDALRIAR</sequence>
<dbReference type="CDD" id="cd13654">
    <property type="entry name" value="PBP2_phosphate_like_2"/>
    <property type="match status" value="1"/>
</dbReference>
<proteinExistence type="predicted"/>
<name>A0A3B1C1C4_9ZZZZ</name>
<dbReference type="PANTHER" id="PTHR30570:SF1">
    <property type="entry name" value="PHOSPHATE-BINDING PROTEIN PSTS"/>
    <property type="match status" value="1"/>
</dbReference>
<evidence type="ECO:0000259" key="3">
    <source>
        <dbReference type="Pfam" id="PF12849"/>
    </source>
</evidence>
<dbReference type="AlphaFoldDB" id="A0A3B1C1C4"/>